<comment type="caution">
    <text evidence="1">The sequence shown here is derived from an EMBL/GenBank/DDBJ whole genome shotgun (WGS) entry which is preliminary data.</text>
</comment>
<dbReference type="SUPFAM" id="SSF53850">
    <property type="entry name" value="Periplasmic binding protein-like II"/>
    <property type="match status" value="1"/>
</dbReference>
<protein>
    <submittedName>
        <fullName evidence="1">PhnD/SsuA/transferrin family substrate-binding protein</fullName>
    </submittedName>
</protein>
<sequence length="266" mass="28912">MSSGEPIAALPMYDWPELQTSNDRFWRAIRINLAEYGISAPERLERTLSETEIWNAPSLVLGQTCGLPYALGLKDTVQLLGAPAYDIACGAGSYYSVIVVHADSPATGLDDLDSFRFAYNNAVSQSGFSAFGHTLRKHGRGAEPVAEQICTGSHRASIRSVADGKADIASIDAVSWRLAQRHEPAARMVKVIEKTDPTPGLPFICASDRRSSADRIHNAVVEAMAGLDEETRDDLLLTGFSPMRPKDYAVIESRYKAQPLSLLTTA</sequence>
<dbReference type="RefSeq" id="WP_220227486.1">
    <property type="nucleotide sequence ID" value="NZ_JAICBX010000001.1"/>
</dbReference>
<reference evidence="1" key="1">
    <citation type="submission" date="2021-08" db="EMBL/GenBank/DDBJ databases">
        <title>Hoeflea bacterium WL0058 sp. nov., isolated from the sediment.</title>
        <authorList>
            <person name="Wang L."/>
            <person name="Zhang D."/>
        </authorList>
    </citation>
    <scope>NUCLEOTIDE SEQUENCE</scope>
    <source>
        <strain evidence="1">WL0058</strain>
    </source>
</reference>
<name>A0AAE2ZM32_9HYPH</name>
<keyword evidence="2" id="KW-1185">Reference proteome</keyword>
<dbReference type="Pfam" id="PF12974">
    <property type="entry name" value="Phosphonate-bd"/>
    <property type="match status" value="1"/>
</dbReference>
<accession>A0AAE2ZM32</accession>
<gene>
    <name evidence="1" type="ORF">K1W69_06535</name>
</gene>
<dbReference type="Proteomes" id="UP001196509">
    <property type="component" value="Unassembled WGS sequence"/>
</dbReference>
<organism evidence="1 2">
    <name type="scientific">Flavimaribacter sediminis</name>
    <dbReference type="NCBI Taxonomy" id="2865987"/>
    <lineage>
        <taxon>Bacteria</taxon>
        <taxon>Pseudomonadati</taxon>
        <taxon>Pseudomonadota</taxon>
        <taxon>Alphaproteobacteria</taxon>
        <taxon>Hyphomicrobiales</taxon>
        <taxon>Rhizobiaceae</taxon>
        <taxon>Flavimaribacter</taxon>
    </lineage>
</organism>
<dbReference type="EMBL" id="JAICBX010000001">
    <property type="protein sequence ID" value="MBW8636838.1"/>
    <property type="molecule type" value="Genomic_DNA"/>
</dbReference>
<dbReference type="PANTHER" id="PTHR35841">
    <property type="entry name" value="PHOSPHONATES-BINDING PERIPLASMIC PROTEIN"/>
    <property type="match status" value="1"/>
</dbReference>
<evidence type="ECO:0000313" key="2">
    <source>
        <dbReference type="Proteomes" id="UP001196509"/>
    </source>
</evidence>
<dbReference type="PANTHER" id="PTHR35841:SF1">
    <property type="entry name" value="PHOSPHONATES-BINDING PERIPLASMIC PROTEIN"/>
    <property type="match status" value="1"/>
</dbReference>
<proteinExistence type="predicted"/>
<evidence type="ECO:0000313" key="1">
    <source>
        <dbReference type="EMBL" id="MBW8636838.1"/>
    </source>
</evidence>
<dbReference type="Gene3D" id="3.40.190.10">
    <property type="entry name" value="Periplasmic binding protein-like II"/>
    <property type="match status" value="2"/>
</dbReference>
<dbReference type="AlphaFoldDB" id="A0AAE2ZM32"/>